<name>A0A8J5GBE3_ZINOF</name>
<organism evidence="2 3">
    <name type="scientific">Zingiber officinale</name>
    <name type="common">Ginger</name>
    <name type="synonym">Amomum zingiber</name>
    <dbReference type="NCBI Taxonomy" id="94328"/>
    <lineage>
        <taxon>Eukaryota</taxon>
        <taxon>Viridiplantae</taxon>
        <taxon>Streptophyta</taxon>
        <taxon>Embryophyta</taxon>
        <taxon>Tracheophyta</taxon>
        <taxon>Spermatophyta</taxon>
        <taxon>Magnoliopsida</taxon>
        <taxon>Liliopsida</taxon>
        <taxon>Zingiberales</taxon>
        <taxon>Zingiberaceae</taxon>
        <taxon>Zingiber</taxon>
    </lineage>
</organism>
<evidence type="ECO:0000259" key="1">
    <source>
        <dbReference type="Pfam" id="PF04937"/>
    </source>
</evidence>
<dbReference type="PANTHER" id="PTHR32166:SF81">
    <property type="entry name" value="OS06G0658400 PROTEIN"/>
    <property type="match status" value="1"/>
</dbReference>
<dbReference type="EMBL" id="JACMSC010000010">
    <property type="protein sequence ID" value="KAG6504903.1"/>
    <property type="molecule type" value="Genomic_DNA"/>
</dbReference>
<dbReference type="Pfam" id="PF04937">
    <property type="entry name" value="DUF659"/>
    <property type="match status" value="1"/>
</dbReference>
<dbReference type="InterPro" id="IPR012337">
    <property type="entry name" value="RNaseH-like_sf"/>
</dbReference>
<gene>
    <name evidence="2" type="ORF">ZIOFF_037251</name>
</gene>
<reference evidence="2 3" key="1">
    <citation type="submission" date="2020-08" db="EMBL/GenBank/DDBJ databases">
        <title>Plant Genome Project.</title>
        <authorList>
            <person name="Zhang R.-G."/>
        </authorList>
    </citation>
    <scope>NUCLEOTIDE SEQUENCE [LARGE SCALE GENOMIC DNA]</scope>
    <source>
        <tissue evidence="2">Rhizome</tissue>
    </source>
</reference>
<accession>A0A8J5GBE3</accession>
<keyword evidence="3" id="KW-1185">Reference proteome</keyword>
<dbReference type="AlphaFoldDB" id="A0A8J5GBE3"/>
<sequence>MLKPTKAAWKQKGVSICSDGRSDIQRRPLINIMVVCESGPIFLKAINCEGEYKDKVFISKLLIDAINEKGHQNVVQVVSDNAPVCKATGLLVEAKPHTYFGHLVMLSLADTRFASTIIMLKRFRQMKKCLETTVISERWDLYKEDDAVKARSVKV</sequence>
<dbReference type="InterPro" id="IPR007021">
    <property type="entry name" value="DUF659"/>
</dbReference>
<dbReference type="SUPFAM" id="SSF53098">
    <property type="entry name" value="Ribonuclease H-like"/>
    <property type="match status" value="1"/>
</dbReference>
<comment type="caution">
    <text evidence="2">The sequence shown here is derived from an EMBL/GenBank/DDBJ whole genome shotgun (WGS) entry which is preliminary data.</text>
</comment>
<dbReference type="PANTHER" id="PTHR32166">
    <property type="entry name" value="OSJNBA0013A04.12 PROTEIN"/>
    <property type="match status" value="1"/>
</dbReference>
<dbReference type="Proteomes" id="UP000734854">
    <property type="component" value="Unassembled WGS sequence"/>
</dbReference>
<evidence type="ECO:0000313" key="2">
    <source>
        <dbReference type="EMBL" id="KAG6504903.1"/>
    </source>
</evidence>
<evidence type="ECO:0000313" key="3">
    <source>
        <dbReference type="Proteomes" id="UP000734854"/>
    </source>
</evidence>
<feature type="domain" description="DUF659" evidence="1">
    <location>
        <begin position="2"/>
        <end position="100"/>
    </location>
</feature>
<proteinExistence type="predicted"/>
<protein>
    <recommendedName>
        <fullName evidence="1">DUF659 domain-containing protein</fullName>
    </recommendedName>
</protein>